<evidence type="ECO:0000313" key="4">
    <source>
        <dbReference type="Proteomes" id="UP000632774"/>
    </source>
</evidence>
<name>A0ABR9XDH4_9SPHI</name>
<dbReference type="Proteomes" id="UP000632774">
    <property type="component" value="Unassembled WGS sequence"/>
</dbReference>
<reference evidence="3 4" key="1">
    <citation type="submission" date="2020-10" db="EMBL/GenBank/DDBJ databases">
        <title>Mucilaginibacter mali sp. nov., isolated from rhizosphere soil of apple orchard.</title>
        <authorList>
            <person name="Lee J.-S."/>
            <person name="Kim H.S."/>
            <person name="Kim J.-S."/>
        </authorList>
    </citation>
    <scope>NUCLEOTIDE SEQUENCE [LARGE SCALE GENOMIC DNA]</scope>
    <source>
        <strain evidence="3 4">KCTC 23157</strain>
    </source>
</reference>
<evidence type="ECO:0000313" key="3">
    <source>
        <dbReference type="EMBL" id="MBE9665447.1"/>
    </source>
</evidence>
<comment type="similarity">
    <text evidence="1">Belongs to the DinB family.</text>
</comment>
<dbReference type="InterPro" id="IPR034660">
    <property type="entry name" value="DinB/YfiT-like"/>
</dbReference>
<keyword evidence="4" id="KW-1185">Reference proteome</keyword>
<dbReference type="PANTHER" id="PTHR37302">
    <property type="entry name" value="SLR1116 PROTEIN"/>
    <property type="match status" value="1"/>
</dbReference>
<sequence>MISLLQEQYNDIKSARQVLLNYCDNMNNADLFKPVEVFNSSTINQLLVHNANVYLHWLQYFDQEFSGIYFDERDINTIEDLENIYARVNEVVNSFIIKYQDNYLQPFSKNATGTGVLITTTPLQLFTHVITHEFHHKGQILTISRLLGHTPVDTDVIRT</sequence>
<dbReference type="InterPro" id="IPR007837">
    <property type="entry name" value="DinB"/>
</dbReference>
<evidence type="ECO:0000256" key="2">
    <source>
        <dbReference type="ARBA" id="ARBA00022723"/>
    </source>
</evidence>
<comment type="caution">
    <text evidence="3">The sequence shown here is derived from an EMBL/GenBank/DDBJ whole genome shotgun (WGS) entry which is preliminary data.</text>
</comment>
<accession>A0ABR9XDH4</accession>
<protein>
    <submittedName>
        <fullName evidence="3">DinB family protein</fullName>
    </submittedName>
</protein>
<organism evidence="3 4">
    <name type="scientific">Mucilaginibacter boryungensis</name>
    <dbReference type="NCBI Taxonomy" id="768480"/>
    <lineage>
        <taxon>Bacteria</taxon>
        <taxon>Pseudomonadati</taxon>
        <taxon>Bacteroidota</taxon>
        <taxon>Sphingobacteriia</taxon>
        <taxon>Sphingobacteriales</taxon>
        <taxon>Sphingobacteriaceae</taxon>
        <taxon>Mucilaginibacter</taxon>
    </lineage>
</organism>
<proteinExistence type="inferred from homology"/>
<dbReference type="PANTHER" id="PTHR37302:SF3">
    <property type="entry name" value="DAMAGE-INDUCIBLE PROTEIN DINB"/>
    <property type="match status" value="1"/>
</dbReference>
<dbReference type="Gene3D" id="1.20.120.450">
    <property type="entry name" value="dinb family like domain"/>
    <property type="match status" value="1"/>
</dbReference>
<dbReference type="SUPFAM" id="SSF109854">
    <property type="entry name" value="DinB/YfiT-like putative metalloenzymes"/>
    <property type="match status" value="1"/>
</dbReference>
<evidence type="ECO:0000256" key="1">
    <source>
        <dbReference type="ARBA" id="ARBA00008635"/>
    </source>
</evidence>
<dbReference type="EMBL" id="JADFFM010000001">
    <property type="protein sequence ID" value="MBE9665447.1"/>
    <property type="molecule type" value="Genomic_DNA"/>
</dbReference>
<keyword evidence="2" id="KW-0479">Metal-binding</keyword>
<dbReference type="Pfam" id="PF05163">
    <property type="entry name" value="DinB"/>
    <property type="match status" value="1"/>
</dbReference>
<dbReference type="RefSeq" id="WP_194104856.1">
    <property type="nucleotide sequence ID" value="NZ_JADFFM010000001.1"/>
</dbReference>
<gene>
    <name evidence="3" type="ORF">IRJ18_03680</name>
</gene>